<dbReference type="SUPFAM" id="SSF53335">
    <property type="entry name" value="S-adenosyl-L-methionine-dependent methyltransferases"/>
    <property type="match status" value="1"/>
</dbReference>
<dbReference type="AlphaFoldDB" id="A0A2N1PV75"/>
<gene>
    <name evidence="2" type="ORF">CVV64_02205</name>
</gene>
<dbReference type="PANTHER" id="PTHR47739:SF1">
    <property type="entry name" value="TRNA1(VAL) (ADENINE(37)-N6)-METHYLTRANSFERASE"/>
    <property type="match status" value="1"/>
</dbReference>
<dbReference type="GO" id="GO:0008757">
    <property type="term" value="F:S-adenosylmethionine-dependent methyltransferase activity"/>
    <property type="evidence" value="ECO:0007669"/>
    <property type="project" value="UniProtKB-ARBA"/>
</dbReference>
<dbReference type="Gene3D" id="3.40.50.150">
    <property type="entry name" value="Vaccinia Virus protein VP39"/>
    <property type="match status" value="1"/>
</dbReference>
<accession>A0A2N1PV75</accession>
<dbReference type="GO" id="GO:0008170">
    <property type="term" value="F:N-methyltransferase activity"/>
    <property type="evidence" value="ECO:0007669"/>
    <property type="project" value="UniProtKB-ARBA"/>
</dbReference>
<proteinExistence type="predicted"/>
<dbReference type="PANTHER" id="PTHR47739">
    <property type="entry name" value="TRNA1(VAL) (ADENINE(37)-N6)-METHYLTRANSFERASE"/>
    <property type="match status" value="1"/>
</dbReference>
<dbReference type="InterPro" id="IPR007848">
    <property type="entry name" value="Small_mtfrase_dom"/>
</dbReference>
<evidence type="ECO:0000313" key="3">
    <source>
        <dbReference type="Proteomes" id="UP000233256"/>
    </source>
</evidence>
<dbReference type="PROSITE" id="PS00092">
    <property type="entry name" value="N6_MTASE"/>
    <property type="match status" value="1"/>
</dbReference>
<dbReference type="GO" id="GO:0003676">
    <property type="term" value="F:nucleic acid binding"/>
    <property type="evidence" value="ECO:0007669"/>
    <property type="project" value="InterPro"/>
</dbReference>
<dbReference type="EMBL" id="PGXC01000001">
    <property type="protein sequence ID" value="PKK92247.1"/>
    <property type="molecule type" value="Genomic_DNA"/>
</dbReference>
<dbReference type="InterPro" id="IPR050210">
    <property type="entry name" value="tRNA_Adenine-N(6)_MTase"/>
</dbReference>
<comment type="caution">
    <text evidence="2">The sequence shown here is derived from an EMBL/GenBank/DDBJ whole genome shotgun (WGS) entry which is preliminary data.</text>
</comment>
<dbReference type="GO" id="GO:0032259">
    <property type="term" value="P:methylation"/>
    <property type="evidence" value="ECO:0007669"/>
    <property type="project" value="InterPro"/>
</dbReference>
<evidence type="ECO:0000259" key="1">
    <source>
        <dbReference type="Pfam" id="PF05175"/>
    </source>
</evidence>
<dbReference type="Proteomes" id="UP000233256">
    <property type="component" value="Unassembled WGS sequence"/>
</dbReference>
<feature type="domain" description="Methyltransferase small" evidence="1">
    <location>
        <begin position="29"/>
        <end position="126"/>
    </location>
</feature>
<protein>
    <recommendedName>
        <fullName evidence="1">Methyltransferase small domain-containing protein</fullName>
    </recommendedName>
</protein>
<dbReference type="InterPro" id="IPR029063">
    <property type="entry name" value="SAM-dependent_MTases_sf"/>
</dbReference>
<dbReference type="Pfam" id="PF05175">
    <property type="entry name" value="MTS"/>
    <property type="match status" value="1"/>
</dbReference>
<sequence length="254" mass="28335">MSRALNISIRDLLMLKSPEIPSFTIDPILLLHNTPVSEYRKIADLGSGTGILPFLIWSLNPHLQTRNSIVGFEREKLFLDHSMNSLALNPQISGISFLEQDIRFSPPSEFIGSFDLVLSNPPFIKMGHGKLSPNPAKNAINFETDTKLIDFFSFASKILRPDGILGIFMKADRMEETFRIANETGYTPLVLRIVHSTISSPGRAFLLYLRRGGKSTLKILPPLVVHGKDGTHSDEVENYFASINSSGCFTEKRS</sequence>
<dbReference type="CDD" id="cd02440">
    <property type="entry name" value="AdoMet_MTases"/>
    <property type="match status" value="1"/>
</dbReference>
<evidence type="ECO:0000313" key="2">
    <source>
        <dbReference type="EMBL" id="PKK92247.1"/>
    </source>
</evidence>
<reference evidence="2 3" key="1">
    <citation type="journal article" date="2017" name="ISME J.">
        <title>Potential for microbial H2 and metal transformations associated with novel bacteria and archaea in deep terrestrial subsurface sediments.</title>
        <authorList>
            <person name="Hernsdorf A.W."/>
            <person name="Amano Y."/>
            <person name="Miyakawa K."/>
            <person name="Ise K."/>
            <person name="Suzuki Y."/>
            <person name="Anantharaman K."/>
            <person name="Probst A."/>
            <person name="Burstein D."/>
            <person name="Thomas B.C."/>
            <person name="Banfield J.F."/>
        </authorList>
    </citation>
    <scope>NUCLEOTIDE SEQUENCE [LARGE SCALE GENOMIC DNA]</scope>
    <source>
        <strain evidence="2">HGW-Wallbacteria-1</strain>
    </source>
</reference>
<organism evidence="2 3">
    <name type="scientific">Candidatus Wallbacteria bacterium HGW-Wallbacteria-1</name>
    <dbReference type="NCBI Taxonomy" id="2013854"/>
    <lineage>
        <taxon>Bacteria</taxon>
        <taxon>Candidatus Walliibacteriota</taxon>
    </lineage>
</organism>
<dbReference type="InterPro" id="IPR002052">
    <property type="entry name" value="DNA_methylase_N6_adenine_CS"/>
</dbReference>
<name>A0A2N1PV75_9BACT</name>